<evidence type="ECO:0000313" key="5">
    <source>
        <dbReference type="Proteomes" id="UP000317180"/>
    </source>
</evidence>
<comment type="caution">
    <text evidence="3">The sequence shown here is derived from an EMBL/GenBank/DDBJ whole genome shotgun (WGS) entry which is preliminary data.</text>
</comment>
<gene>
    <name evidence="2" type="ORF">BAG01nite_23840</name>
    <name evidence="3" type="ORF">EB820_08945</name>
</gene>
<dbReference type="PANTHER" id="PTHR43031:SF1">
    <property type="entry name" value="PYRIDINE NUCLEOTIDE-DISULPHIDE OXIDOREDUCTASE"/>
    <property type="match status" value="1"/>
</dbReference>
<dbReference type="PANTHER" id="PTHR43031">
    <property type="entry name" value="FAD-DEPENDENT OXIDOREDUCTASE"/>
    <property type="match status" value="1"/>
</dbReference>
<reference evidence="2 5" key="2">
    <citation type="submission" date="2019-06" db="EMBL/GenBank/DDBJ databases">
        <title>Whole genome shotgun sequence of Brevibacillus agri NBRC 15538.</title>
        <authorList>
            <person name="Hosoyama A."/>
            <person name="Uohara A."/>
            <person name="Ohji S."/>
            <person name="Ichikawa N."/>
        </authorList>
    </citation>
    <scope>NUCLEOTIDE SEQUENCE [LARGE SCALE GENOMIC DNA]</scope>
    <source>
        <strain evidence="2 5">NBRC 15538</strain>
    </source>
</reference>
<dbReference type="SUPFAM" id="SSF52821">
    <property type="entry name" value="Rhodanese/Cell cycle control phosphatase"/>
    <property type="match status" value="1"/>
</dbReference>
<evidence type="ECO:0000313" key="3">
    <source>
        <dbReference type="EMBL" id="RNB56769.1"/>
    </source>
</evidence>
<feature type="domain" description="Rhodanese" evidence="1">
    <location>
        <begin position="17"/>
        <end position="112"/>
    </location>
</feature>
<dbReference type="Pfam" id="PF00581">
    <property type="entry name" value="Rhodanese"/>
    <property type="match status" value="1"/>
</dbReference>
<dbReference type="InterPro" id="IPR036873">
    <property type="entry name" value="Rhodanese-like_dom_sf"/>
</dbReference>
<sequence length="114" mass="12733">MQKNIWTKQEVIELLEKQTPVLILDVRDEAKFRNGTLTSELAATKNVPYVHMLERDKPLDEETESVARKAQVITVCTSGNKAQKAAALLREHGYEAKALLGGLTAWNEPESEGE</sequence>
<dbReference type="CDD" id="cd00158">
    <property type="entry name" value="RHOD"/>
    <property type="match status" value="1"/>
</dbReference>
<dbReference type="RefSeq" id="WP_005828690.1">
    <property type="nucleotide sequence ID" value="NZ_BJOD01000022.1"/>
</dbReference>
<evidence type="ECO:0000313" key="4">
    <source>
        <dbReference type="Proteomes" id="UP000276178"/>
    </source>
</evidence>
<evidence type="ECO:0000313" key="2">
    <source>
        <dbReference type="EMBL" id="GED26282.1"/>
    </source>
</evidence>
<dbReference type="AlphaFoldDB" id="A0A3M8B007"/>
<protein>
    <submittedName>
        <fullName evidence="3">Rhodanese-like domain-containing protein</fullName>
    </submittedName>
</protein>
<dbReference type="SMART" id="SM00450">
    <property type="entry name" value="RHOD"/>
    <property type="match status" value="1"/>
</dbReference>
<evidence type="ECO:0000259" key="1">
    <source>
        <dbReference type="PROSITE" id="PS50206"/>
    </source>
</evidence>
<dbReference type="InterPro" id="IPR001763">
    <property type="entry name" value="Rhodanese-like_dom"/>
</dbReference>
<dbReference type="Proteomes" id="UP000317180">
    <property type="component" value="Unassembled WGS sequence"/>
</dbReference>
<dbReference type="Gene3D" id="3.40.250.10">
    <property type="entry name" value="Rhodanese-like domain"/>
    <property type="match status" value="1"/>
</dbReference>
<accession>A0A3M8B007</accession>
<dbReference type="OrthoDB" id="2885562at2"/>
<dbReference type="InterPro" id="IPR050229">
    <property type="entry name" value="GlpE_sulfurtransferase"/>
</dbReference>
<proteinExistence type="predicted"/>
<dbReference type="GeneID" id="82811563"/>
<dbReference type="PROSITE" id="PS50206">
    <property type="entry name" value="RHODANESE_3"/>
    <property type="match status" value="1"/>
</dbReference>
<dbReference type="EMBL" id="RHHN01000027">
    <property type="protein sequence ID" value="RNB56769.1"/>
    <property type="molecule type" value="Genomic_DNA"/>
</dbReference>
<reference evidence="3 4" key="1">
    <citation type="submission" date="2018-10" db="EMBL/GenBank/DDBJ databases">
        <title>Phylogenomics of Brevibacillus.</title>
        <authorList>
            <person name="Dunlap C."/>
        </authorList>
    </citation>
    <scope>NUCLEOTIDE SEQUENCE [LARGE SCALE GENOMIC DNA]</scope>
    <source>
        <strain evidence="3 4">NRRL NRS 1219</strain>
    </source>
</reference>
<name>A0A3M8B007_9BACL</name>
<dbReference type="Proteomes" id="UP000276178">
    <property type="component" value="Unassembled WGS sequence"/>
</dbReference>
<keyword evidence="5" id="KW-1185">Reference proteome</keyword>
<organism evidence="3 4">
    <name type="scientific">Brevibacillus agri</name>
    <dbReference type="NCBI Taxonomy" id="51101"/>
    <lineage>
        <taxon>Bacteria</taxon>
        <taxon>Bacillati</taxon>
        <taxon>Bacillota</taxon>
        <taxon>Bacilli</taxon>
        <taxon>Bacillales</taxon>
        <taxon>Paenibacillaceae</taxon>
        <taxon>Brevibacillus</taxon>
    </lineage>
</organism>
<dbReference type="EMBL" id="BJOD01000022">
    <property type="protein sequence ID" value="GED26282.1"/>
    <property type="molecule type" value="Genomic_DNA"/>
</dbReference>